<gene>
    <name evidence="1" type="ORF">OWV82_017672</name>
</gene>
<evidence type="ECO:0000313" key="2">
    <source>
        <dbReference type="Proteomes" id="UP001164539"/>
    </source>
</evidence>
<evidence type="ECO:0000313" key="1">
    <source>
        <dbReference type="EMBL" id="KAJ4711694.1"/>
    </source>
</evidence>
<accession>A0ACC1XLS2</accession>
<keyword evidence="2" id="KW-1185">Reference proteome</keyword>
<reference evidence="1 2" key="1">
    <citation type="journal article" date="2023" name="Science">
        <title>Complex scaffold remodeling in plant triterpene biosynthesis.</title>
        <authorList>
            <person name="De La Pena R."/>
            <person name="Hodgson H."/>
            <person name="Liu J.C."/>
            <person name="Stephenson M.J."/>
            <person name="Martin A.C."/>
            <person name="Owen C."/>
            <person name="Harkess A."/>
            <person name="Leebens-Mack J."/>
            <person name="Jimenez L.E."/>
            <person name="Osbourn A."/>
            <person name="Sattely E.S."/>
        </authorList>
    </citation>
    <scope>NUCLEOTIDE SEQUENCE [LARGE SCALE GENOMIC DNA]</scope>
    <source>
        <strain evidence="2">cv. JPN11</strain>
        <tissue evidence="1">Leaf</tissue>
    </source>
</reference>
<organism evidence="1 2">
    <name type="scientific">Melia azedarach</name>
    <name type="common">Chinaberry tree</name>
    <dbReference type="NCBI Taxonomy" id="155640"/>
    <lineage>
        <taxon>Eukaryota</taxon>
        <taxon>Viridiplantae</taxon>
        <taxon>Streptophyta</taxon>
        <taxon>Embryophyta</taxon>
        <taxon>Tracheophyta</taxon>
        <taxon>Spermatophyta</taxon>
        <taxon>Magnoliopsida</taxon>
        <taxon>eudicotyledons</taxon>
        <taxon>Gunneridae</taxon>
        <taxon>Pentapetalae</taxon>
        <taxon>rosids</taxon>
        <taxon>malvids</taxon>
        <taxon>Sapindales</taxon>
        <taxon>Meliaceae</taxon>
        <taxon>Melia</taxon>
    </lineage>
</organism>
<dbReference type="EMBL" id="CM051402">
    <property type="protein sequence ID" value="KAJ4711694.1"/>
    <property type="molecule type" value="Genomic_DNA"/>
</dbReference>
<name>A0ACC1XLS2_MELAZ</name>
<dbReference type="Proteomes" id="UP001164539">
    <property type="component" value="Chromosome 9"/>
</dbReference>
<comment type="caution">
    <text evidence="1">The sequence shown here is derived from an EMBL/GenBank/DDBJ whole genome shotgun (WGS) entry which is preliminary data.</text>
</comment>
<sequence length="364" mass="42004">MDTQKRKVQEKNYTCISSDRRQLWNKGIWFHSQYPKLNPGSSNGSGNIISSNFGLPTSGFYWAENCMDFPPGHCNIIDGLPACFQNDFKDFNQIQSSAVKFHLQDHQIPNFSAKSHLDCYRNSAGTVLSFMQKPAEESESTLMNQRQNYVSFSEYQNHQILEPSSSYLQSQKRQPTNTCFVPAAAITSKTRIRWTQDLHDRFVECVDLLGGAERATPKGILKLMEIDRLTIFHVKSHLQKYRMARHIPESRKSKSERTTDINAIVRLDQKTGMQLVETLRLQLDVQKRLHEQLEVQRNLQLQIKEQGKRLKQMLDQQLKTNESLINDTHDLDNTLQDTPPNDVRIFNIEGLKDTQLYPSNNAVC</sequence>
<protein>
    <submittedName>
        <fullName evidence="1">Myb-like transcription factor family protein</fullName>
    </submittedName>
</protein>
<proteinExistence type="predicted"/>